<dbReference type="RefSeq" id="WP_127887029.1">
    <property type="nucleotide sequence ID" value="NZ_CP028137.1"/>
</dbReference>
<keyword evidence="1" id="KW-0812">Transmembrane</keyword>
<dbReference type="Proteomes" id="UP000285317">
    <property type="component" value="Chromosome"/>
</dbReference>
<name>A0A3Q9UZM6_9MICO</name>
<dbReference type="AlphaFoldDB" id="A0A3Q9UZM6"/>
<feature type="transmembrane region" description="Helical" evidence="1">
    <location>
        <begin position="483"/>
        <end position="504"/>
    </location>
</feature>
<accession>A0A3Q9UZM6</accession>
<feature type="transmembrane region" description="Helical" evidence="1">
    <location>
        <begin position="416"/>
        <end position="439"/>
    </location>
</feature>
<dbReference type="KEGG" id="rfs:C1I64_09480"/>
<feature type="transmembrane region" description="Helical" evidence="1">
    <location>
        <begin position="451"/>
        <end position="471"/>
    </location>
</feature>
<feature type="transmembrane region" description="Helical" evidence="1">
    <location>
        <begin position="386"/>
        <end position="410"/>
    </location>
</feature>
<feature type="transmembrane region" description="Helical" evidence="1">
    <location>
        <begin position="67"/>
        <end position="87"/>
    </location>
</feature>
<keyword evidence="1" id="KW-1133">Transmembrane helix</keyword>
<organism evidence="2 3">
    <name type="scientific">Rathayibacter festucae DSM 15932</name>
    <dbReference type="NCBI Taxonomy" id="1328866"/>
    <lineage>
        <taxon>Bacteria</taxon>
        <taxon>Bacillati</taxon>
        <taxon>Actinomycetota</taxon>
        <taxon>Actinomycetes</taxon>
        <taxon>Micrococcales</taxon>
        <taxon>Microbacteriaceae</taxon>
        <taxon>Rathayibacter</taxon>
    </lineage>
</organism>
<feature type="transmembrane region" description="Helical" evidence="1">
    <location>
        <begin position="231"/>
        <end position="253"/>
    </location>
</feature>
<evidence type="ECO:0000313" key="2">
    <source>
        <dbReference type="EMBL" id="AZZ52260.1"/>
    </source>
</evidence>
<dbReference type="EMBL" id="CP028137">
    <property type="protein sequence ID" value="AZZ52260.1"/>
    <property type="molecule type" value="Genomic_DNA"/>
</dbReference>
<feature type="transmembrane region" description="Helical" evidence="1">
    <location>
        <begin position="112"/>
        <end position="138"/>
    </location>
</feature>
<feature type="transmembrane region" description="Helical" evidence="1">
    <location>
        <begin position="182"/>
        <end position="204"/>
    </location>
</feature>
<sequence>MTTTERTRRLPLAGALALSRAYLRIRIRSTTALVTNPLAIVVLVIAASSGVWLLVQGGAGGSPTEAPPTRIAGFVLGLSLILVSLTAQRGSPLRLQPADVSWVLQSPSGPRIVVVVHAVGTAAIAFASTSAASATALLLRGEPVAWGVLSGCAMTAVLLLVRATSLTSHILGRIIRPDRRRFALTCVLAAGAVWIALGVQSLLVGEDSIGSAAMSAAGLLFEVILAPEASGLAHVSATIGVLLLSSIAVGLLVRRAGIFVEPAVEESILANQLTRVLSGESNRTLAGRGYAVGRPSWTRWPDSAVGAVLASHLAQTRRRRWQEPRTALALLAVAVLSSLLRDSVPMPLGGLLLVLILALPGPSQATAQDLDHQHLPLADVSIARAGFAGVGLHALLSSAVSLPAVVLWASVYLHGIGWGLLAVLPLALCCTTAALAGIGSRAFSDLLLGRVVAAVVLTMLPVAGAASSLALHGQGNDALRVLLTLSGALLISCLLSSGLAWAVLESARPARSSRAPEV</sequence>
<evidence type="ECO:0000313" key="3">
    <source>
        <dbReference type="Proteomes" id="UP000285317"/>
    </source>
</evidence>
<gene>
    <name evidence="2" type="ORF">C1I64_09480</name>
</gene>
<feature type="transmembrane region" description="Helical" evidence="1">
    <location>
        <begin position="33"/>
        <end position="55"/>
    </location>
</feature>
<evidence type="ECO:0000256" key="1">
    <source>
        <dbReference type="SAM" id="Phobius"/>
    </source>
</evidence>
<reference evidence="2 3" key="1">
    <citation type="submission" date="2018-03" db="EMBL/GenBank/DDBJ databases">
        <title>Bacteriophage NCPPB3778 and a type I-E CRISPR drive the evolution of the US Biological Select Agent, Rathayibacter toxicus.</title>
        <authorList>
            <person name="Davis E.W.II."/>
            <person name="Tabima J.F."/>
            <person name="Weisberg A.J."/>
            <person name="Dantas Lopes L."/>
            <person name="Wiseman M.S."/>
            <person name="Wiseman M.S."/>
            <person name="Pupko T."/>
            <person name="Belcher M.S."/>
            <person name="Sechler A.J."/>
            <person name="Tancos M.A."/>
            <person name="Schroeder B.K."/>
            <person name="Murray T.D."/>
            <person name="Luster D.G."/>
            <person name="Schneider W.L."/>
            <person name="Rogers E."/>
            <person name="Andreote F.D."/>
            <person name="Grunwald N.J."/>
            <person name="Putnam M.L."/>
            <person name="Chang J.H."/>
        </authorList>
    </citation>
    <scope>NUCLEOTIDE SEQUENCE [LARGE SCALE GENOMIC DNA]</scope>
    <source>
        <strain evidence="2 3">DSM 15932</strain>
    </source>
</reference>
<feature type="transmembrane region" description="Helical" evidence="1">
    <location>
        <begin position="144"/>
        <end position="161"/>
    </location>
</feature>
<protein>
    <submittedName>
        <fullName evidence="2">Uncharacterized protein</fullName>
    </submittedName>
</protein>
<proteinExistence type="predicted"/>
<keyword evidence="1" id="KW-0472">Membrane</keyword>